<protein>
    <submittedName>
        <fullName evidence="1">Uncharacterized protein conserved in bacteria</fullName>
    </submittedName>
</protein>
<dbReference type="PANTHER" id="PTHR43737">
    <property type="entry name" value="BLL7424 PROTEIN"/>
    <property type="match status" value="1"/>
</dbReference>
<sequence length="381" mass="41684">MNRRDFLQFASLTMAGSMIPGMDLLAEARYSGKIVVLVHLDGGNDGFNTLVPYADEAYYALRPKIAIKGRHVIKLKDGFGMHPQLKPLEQYWKSGQMAWVQGLGYPNAILSHFKSLDVWESGSVNQHAQGWLANVLPKYKKGLHGVVIGGAVGGNSVMKGSQLNAVTMQNPKSFIKAAGRISDIGISRRNPAIAHVSNVQHQLHQVGKQIAERVGPSPKGVPGRFRGELGHGLEAVAQMILSGVDAPVYKVRQDGFDTHAGQITAQSNSLFQLANGLHSFANVMRRSGRWNDVVVVTYSEFGRRAKENRGQGTDHGTASAHLVMGGAVKQGIYGKHPDLKRLDGNGNVAHTTDFRSLYATLSERWWRQGNPWKGHRSIPFV</sequence>
<dbReference type="AlphaFoldDB" id="A0A6S6TZT2"/>
<dbReference type="Pfam" id="PF07394">
    <property type="entry name" value="DUF1501"/>
    <property type="match status" value="1"/>
</dbReference>
<organism evidence="1">
    <name type="scientific">uncultured Thiotrichaceae bacterium</name>
    <dbReference type="NCBI Taxonomy" id="298394"/>
    <lineage>
        <taxon>Bacteria</taxon>
        <taxon>Pseudomonadati</taxon>
        <taxon>Pseudomonadota</taxon>
        <taxon>Gammaproteobacteria</taxon>
        <taxon>Thiotrichales</taxon>
        <taxon>Thiotrichaceae</taxon>
        <taxon>environmental samples</taxon>
    </lineage>
</organism>
<name>A0A6S6TZT2_9GAMM</name>
<evidence type="ECO:0000313" key="1">
    <source>
        <dbReference type="EMBL" id="CAA6821973.1"/>
    </source>
</evidence>
<gene>
    <name evidence="1" type="ORF">HELGO_WM20304</name>
</gene>
<dbReference type="InterPro" id="IPR010869">
    <property type="entry name" value="DUF1501"/>
</dbReference>
<dbReference type="PANTHER" id="PTHR43737:SF1">
    <property type="entry name" value="DUF1501 DOMAIN-CONTAINING PROTEIN"/>
    <property type="match status" value="1"/>
</dbReference>
<proteinExistence type="predicted"/>
<reference evidence="1" key="1">
    <citation type="submission" date="2020-01" db="EMBL/GenBank/DDBJ databases">
        <authorList>
            <person name="Meier V. D."/>
            <person name="Meier V D."/>
        </authorList>
    </citation>
    <scope>NUCLEOTIDE SEQUENCE</scope>
    <source>
        <strain evidence="1">HLG_WM_MAG_07</strain>
    </source>
</reference>
<dbReference type="EMBL" id="CACVAY010000108">
    <property type="protein sequence ID" value="CAA6821973.1"/>
    <property type="molecule type" value="Genomic_DNA"/>
</dbReference>
<accession>A0A6S6TZT2</accession>